<dbReference type="InterPro" id="IPR050357">
    <property type="entry name" value="Arrestin_domain-protein"/>
</dbReference>
<comment type="caution">
    <text evidence="3">The sequence shown here is derived from an EMBL/GenBank/DDBJ whole genome shotgun (WGS) entry which is preliminary data.</text>
</comment>
<dbReference type="InterPro" id="IPR014752">
    <property type="entry name" value="Arrestin-like_C"/>
</dbReference>
<evidence type="ECO:0000259" key="2">
    <source>
        <dbReference type="SMART" id="SM01017"/>
    </source>
</evidence>
<dbReference type="AlphaFoldDB" id="A0A813WJJ2"/>
<dbReference type="SMART" id="SM01017">
    <property type="entry name" value="Arrestin_C"/>
    <property type="match status" value="1"/>
</dbReference>
<name>A0A813WJJ2_9BILA</name>
<sequence>MEYFTISLNKSNQIYYSGEKINGTVRLKCFERLKIKSISVLLKGEANVAWKIDKLKGKSWIEYVKSKEKYLNKELPILNKRDDSDIYIEPGEHLYQFETSLPEGMPTSFEHQYGRIRYFIKARLEIPWAFDKETIRTFSVVYPYDLNANSNLKLALGTSDKKQFCCGPCKSQPIEAKFNISKGGFVPGEKIICNAFLDNKSSRQVEQIKITLYQRMKFSAKDKSKILVRNISSVSNQSVIGEKKLEKWENVALKIPPVCTTTKGTCKIIDISYEVRLSYKVSGVSLPDTDLCIPIIIGTIPTFSDEILYPSKNYPISFEFSSLNSEPFVDEASERGTNNAEIIENDSINFRPLYPFYTDN</sequence>
<evidence type="ECO:0000313" key="4">
    <source>
        <dbReference type="Proteomes" id="UP000663879"/>
    </source>
</evidence>
<dbReference type="EMBL" id="CAJNOC010001319">
    <property type="protein sequence ID" value="CAF0854526.1"/>
    <property type="molecule type" value="Genomic_DNA"/>
</dbReference>
<dbReference type="InterPro" id="IPR014756">
    <property type="entry name" value="Ig_E-set"/>
</dbReference>
<protein>
    <recommendedName>
        <fullName evidence="2">Arrestin C-terminal-like domain-containing protein</fullName>
    </recommendedName>
</protein>
<dbReference type="Pfam" id="PF00339">
    <property type="entry name" value="Arrestin_N"/>
    <property type="match status" value="1"/>
</dbReference>
<dbReference type="Pfam" id="PF02752">
    <property type="entry name" value="Arrestin_C"/>
    <property type="match status" value="1"/>
</dbReference>
<dbReference type="OrthoDB" id="2333384at2759"/>
<proteinExistence type="inferred from homology"/>
<reference evidence="3" key="1">
    <citation type="submission" date="2021-02" db="EMBL/GenBank/DDBJ databases">
        <authorList>
            <person name="Nowell W R."/>
        </authorList>
    </citation>
    <scope>NUCLEOTIDE SEQUENCE</scope>
    <source>
        <strain evidence="3">Ploen Becks lab</strain>
    </source>
</reference>
<dbReference type="SUPFAM" id="SSF81296">
    <property type="entry name" value="E set domains"/>
    <property type="match status" value="2"/>
</dbReference>
<dbReference type="InterPro" id="IPR011021">
    <property type="entry name" value="Arrestin-like_N"/>
</dbReference>
<dbReference type="PANTHER" id="PTHR11188">
    <property type="entry name" value="ARRESTIN DOMAIN CONTAINING PROTEIN"/>
    <property type="match status" value="1"/>
</dbReference>
<dbReference type="PANTHER" id="PTHR11188:SF176">
    <property type="entry name" value="ARRESTIN DOMAIN-CONTAINING PROTEIN 1"/>
    <property type="match status" value="1"/>
</dbReference>
<dbReference type="Proteomes" id="UP000663879">
    <property type="component" value="Unassembled WGS sequence"/>
</dbReference>
<dbReference type="InterPro" id="IPR011022">
    <property type="entry name" value="Arrestin_C-like"/>
</dbReference>
<dbReference type="GO" id="GO:0015031">
    <property type="term" value="P:protein transport"/>
    <property type="evidence" value="ECO:0007669"/>
    <property type="project" value="TreeGrafter"/>
</dbReference>
<evidence type="ECO:0000313" key="3">
    <source>
        <dbReference type="EMBL" id="CAF0854526.1"/>
    </source>
</evidence>
<keyword evidence="4" id="KW-1185">Reference proteome</keyword>
<gene>
    <name evidence="3" type="ORF">OXX778_LOCUS9126</name>
</gene>
<comment type="similarity">
    <text evidence="1">Belongs to the arrestin family.</text>
</comment>
<feature type="domain" description="Arrestin C-terminal-like" evidence="2">
    <location>
        <begin position="170"/>
        <end position="302"/>
    </location>
</feature>
<organism evidence="3 4">
    <name type="scientific">Brachionus calyciflorus</name>
    <dbReference type="NCBI Taxonomy" id="104777"/>
    <lineage>
        <taxon>Eukaryota</taxon>
        <taxon>Metazoa</taxon>
        <taxon>Spiralia</taxon>
        <taxon>Gnathifera</taxon>
        <taxon>Rotifera</taxon>
        <taxon>Eurotatoria</taxon>
        <taxon>Monogononta</taxon>
        <taxon>Pseudotrocha</taxon>
        <taxon>Ploima</taxon>
        <taxon>Brachionidae</taxon>
        <taxon>Brachionus</taxon>
    </lineage>
</organism>
<dbReference type="GO" id="GO:0005737">
    <property type="term" value="C:cytoplasm"/>
    <property type="evidence" value="ECO:0007669"/>
    <property type="project" value="TreeGrafter"/>
</dbReference>
<accession>A0A813WJJ2</accession>
<dbReference type="Gene3D" id="2.60.40.640">
    <property type="match status" value="2"/>
</dbReference>
<evidence type="ECO:0000256" key="1">
    <source>
        <dbReference type="ARBA" id="ARBA00005298"/>
    </source>
</evidence>